<evidence type="ECO:0000313" key="1">
    <source>
        <dbReference type="EMBL" id="KAK9121411.1"/>
    </source>
</evidence>
<accession>A0AAP0IVP9</accession>
<evidence type="ECO:0000313" key="2">
    <source>
        <dbReference type="Proteomes" id="UP001420932"/>
    </source>
</evidence>
<protein>
    <submittedName>
        <fullName evidence="1">Uncharacterized protein</fullName>
    </submittedName>
</protein>
<comment type="caution">
    <text evidence="1">The sequence shown here is derived from an EMBL/GenBank/DDBJ whole genome shotgun (WGS) entry which is preliminary data.</text>
</comment>
<organism evidence="1 2">
    <name type="scientific">Stephania yunnanensis</name>
    <dbReference type="NCBI Taxonomy" id="152371"/>
    <lineage>
        <taxon>Eukaryota</taxon>
        <taxon>Viridiplantae</taxon>
        <taxon>Streptophyta</taxon>
        <taxon>Embryophyta</taxon>
        <taxon>Tracheophyta</taxon>
        <taxon>Spermatophyta</taxon>
        <taxon>Magnoliopsida</taxon>
        <taxon>Ranunculales</taxon>
        <taxon>Menispermaceae</taxon>
        <taxon>Menispermoideae</taxon>
        <taxon>Cissampelideae</taxon>
        <taxon>Stephania</taxon>
    </lineage>
</organism>
<keyword evidence="2" id="KW-1185">Reference proteome</keyword>
<dbReference type="Proteomes" id="UP001420932">
    <property type="component" value="Unassembled WGS sequence"/>
</dbReference>
<gene>
    <name evidence="1" type="ORF">Syun_019028</name>
</gene>
<proteinExistence type="predicted"/>
<sequence>MAPTFPPKLSFFQPFIMSRDSCSLIYILTTVRLSLKSLSSLSLSLKTSLCLSVSQNLCLDKPLPHRSLSLNKPLSLTALTALSHRHRSLLSLSHRRRSLLSFSPSPLSALFLTVTALSLSARLLSLSLSLSRTSLLSLSHQ</sequence>
<dbReference type="AlphaFoldDB" id="A0AAP0IVP9"/>
<name>A0AAP0IVP9_9MAGN</name>
<dbReference type="EMBL" id="JBBNAF010000008">
    <property type="protein sequence ID" value="KAK9121411.1"/>
    <property type="molecule type" value="Genomic_DNA"/>
</dbReference>
<reference evidence="1 2" key="1">
    <citation type="submission" date="2024-01" db="EMBL/GenBank/DDBJ databases">
        <title>Genome assemblies of Stephania.</title>
        <authorList>
            <person name="Yang L."/>
        </authorList>
    </citation>
    <scope>NUCLEOTIDE SEQUENCE [LARGE SCALE GENOMIC DNA]</scope>
    <source>
        <strain evidence="1">YNDBR</strain>
        <tissue evidence="1">Leaf</tissue>
    </source>
</reference>